<evidence type="ECO:0000313" key="2">
    <source>
        <dbReference type="EMBL" id="KAK3952972.1"/>
    </source>
</evidence>
<dbReference type="InterPro" id="IPR001810">
    <property type="entry name" value="F-box_dom"/>
</dbReference>
<dbReference type="CDD" id="cd09917">
    <property type="entry name" value="F-box_SF"/>
    <property type="match status" value="1"/>
</dbReference>
<protein>
    <recommendedName>
        <fullName evidence="1">F-box domain-containing protein</fullName>
    </recommendedName>
</protein>
<keyword evidence="3" id="KW-1185">Reference proteome</keyword>
<sequence>LHNVPLDILLVILGYVDPISLINLAQTCQVLRATIRPTRANLLQRLLALELIPEYGGIVPLIRSRTIQVSPPMSSKDWQSNKYACGGCLKLLPHTRFDNHNILRLDLRKPPSGSKEANRLADW</sequence>
<proteinExistence type="predicted"/>
<evidence type="ECO:0000313" key="3">
    <source>
        <dbReference type="Proteomes" id="UP001303222"/>
    </source>
</evidence>
<reference evidence="2" key="2">
    <citation type="submission" date="2023-06" db="EMBL/GenBank/DDBJ databases">
        <authorList>
            <consortium name="Lawrence Berkeley National Laboratory"/>
            <person name="Mondo S.J."/>
            <person name="Hensen N."/>
            <person name="Bonometti L."/>
            <person name="Westerberg I."/>
            <person name="Brannstrom I.O."/>
            <person name="Guillou S."/>
            <person name="Cros-Aarteil S."/>
            <person name="Calhoun S."/>
            <person name="Haridas S."/>
            <person name="Kuo A."/>
            <person name="Pangilinan J."/>
            <person name="Riley R."/>
            <person name="Labutti K."/>
            <person name="Andreopoulos B."/>
            <person name="Lipzen A."/>
            <person name="Chen C."/>
            <person name="Yanf M."/>
            <person name="Daum C."/>
            <person name="Ng V."/>
            <person name="Clum A."/>
            <person name="Steindorff A."/>
            <person name="Ohm R."/>
            <person name="Martin F."/>
            <person name="Silar P."/>
            <person name="Natvig D."/>
            <person name="Lalanne C."/>
            <person name="Gautier V."/>
            <person name="Ament-Velasquez S.L."/>
            <person name="Kruys A."/>
            <person name="Hutchinson M.I."/>
            <person name="Powell A.J."/>
            <person name="Barry K."/>
            <person name="Miller A.N."/>
            <person name="Grigoriev I.V."/>
            <person name="Debuchy R."/>
            <person name="Gladieux P."/>
            <person name="Thoren M.H."/>
            <person name="Johannesson H."/>
        </authorList>
    </citation>
    <scope>NUCLEOTIDE SEQUENCE</scope>
    <source>
        <strain evidence="2">CBS 626.80</strain>
    </source>
</reference>
<feature type="domain" description="F-box" evidence="1">
    <location>
        <begin position="1"/>
        <end position="46"/>
    </location>
</feature>
<accession>A0AAN6NVS8</accession>
<dbReference type="EMBL" id="MU859113">
    <property type="protein sequence ID" value="KAK3952972.1"/>
    <property type="molecule type" value="Genomic_DNA"/>
</dbReference>
<dbReference type="PROSITE" id="PS50181">
    <property type="entry name" value="FBOX"/>
    <property type="match status" value="1"/>
</dbReference>
<feature type="non-terminal residue" evidence="2">
    <location>
        <position position="123"/>
    </location>
</feature>
<feature type="non-terminal residue" evidence="2">
    <location>
        <position position="1"/>
    </location>
</feature>
<dbReference type="AlphaFoldDB" id="A0AAN6NVS8"/>
<organism evidence="2 3">
    <name type="scientific">Pseudoneurospora amorphoporcata</name>
    <dbReference type="NCBI Taxonomy" id="241081"/>
    <lineage>
        <taxon>Eukaryota</taxon>
        <taxon>Fungi</taxon>
        <taxon>Dikarya</taxon>
        <taxon>Ascomycota</taxon>
        <taxon>Pezizomycotina</taxon>
        <taxon>Sordariomycetes</taxon>
        <taxon>Sordariomycetidae</taxon>
        <taxon>Sordariales</taxon>
        <taxon>Sordariaceae</taxon>
        <taxon>Pseudoneurospora</taxon>
    </lineage>
</organism>
<dbReference type="InterPro" id="IPR036047">
    <property type="entry name" value="F-box-like_dom_sf"/>
</dbReference>
<reference evidence="2" key="1">
    <citation type="journal article" date="2023" name="Mol. Phylogenet. Evol.">
        <title>Genome-scale phylogeny and comparative genomics of the fungal order Sordariales.</title>
        <authorList>
            <person name="Hensen N."/>
            <person name="Bonometti L."/>
            <person name="Westerberg I."/>
            <person name="Brannstrom I.O."/>
            <person name="Guillou S."/>
            <person name="Cros-Aarteil S."/>
            <person name="Calhoun S."/>
            <person name="Haridas S."/>
            <person name="Kuo A."/>
            <person name="Mondo S."/>
            <person name="Pangilinan J."/>
            <person name="Riley R."/>
            <person name="LaButti K."/>
            <person name="Andreopoulos B."/>
            <person name="Lipzen A."/>
            <person name="Chen C."/>
            <person name="Yan M."/>
            <person name="Daum C."/>
            <person name="Ng V."/>
            <person name="Clum A."/>
            <person name="Steindorff A."/>
            <person name="Ohm R.A."/>
            <person name="Martin F."/>
            <person name="Silar P."/>
            <person name="Natvig D.O."/>
            <person name="Lalanne C."/>
            <person name="Gautier V."/>
            <person name="Ament-Velasquez S.L."/>
            <person name="Kruys A."/>
            <person name="Hutchinson M.I."/>
            <person name="Powell A.J."/>
            <person name="Barry K."/>
            <person name="Miller A.N."/>
            <person name="Grigoriev I.V."/>
            <person name="Debuchy R."/>
            <person name="Gladieux P."/>
            <person name="Hiltunen Thoren M."/>
            <person name="Johannesson H."/>
        </authorList>
    </citation>
    <scope>NUCLEOTIDE SEQUENCE</scope>
    <source>
        <strain evidence="2">CBS 626.80</strain>
    </source>
</reference>
<dbReference type="SUPFAM" id="SSF81383">
    <property type="entry name" value="F-box domain"/>
    <property type="match status" value="1"/>
</dbReference>
<name>A0AAN6NVS8_9PEZI</name>
<comment type="caution">
    <text evidence="2">The sequence shown here is derived from an EMBL/GenBank/DDBJ whole genome shotgun (WGS) entry which is preliminary data.</text>
</comment>
<evidence type="ECO:0000259" key="1">
    <source>
        <dbReference type="PROSITE" id="PS50181"/>
    </source>
</evidence>
<dbReference type="Pfam" id="PF00646">
    <property type="entry name" value="F-box"/>
    <property type="match status" value="1"/>
</dbReference>
<dbReference type="Proteomes" id="UP001303222">
    <property type="component" value="Unassembled WGS sequence"/>
</dbReference>
<gene>
    <name evidence="2" type="ORF">QBC32DRAFT_184242</name>
</gene>